<dbReference type="Gene3D" id="2.60.40.10">
    <property type="entry name" value="Immunoglobulins"/>
    <property type="match status" value="3"/>
</dbReference>
<keyword evidence="1 5" id="KW-0732">Signal</keyword>
<organism evidence="7 8">
    <name type="scientific">Anabas testudineus</name>
    <name type="common">Climbing perch</name>
    <name type="synonym">Anthias testudineus</name>
    <dbReference type="NCBI Taxonomy" id="64144"/>
    <lineage>
        <taxon>Eukaryota</taxon>
        <taxon>Metazoa</taxon>
        <taxon>Chordata</taxon>
        <taxon>Craniata</taxon>
        <taxon>Vertebrata</taxon>
        <taxon>Euteleostomi</taxon>
        <taxon>Actinopterygii</taxon>
        <taxon>Neopterygii</taxon>
        <taxon>Teleostei</taxon>
        <taxon>Neoteleostei</taxon>
        <taxon>Acanthomorphata</taxon>
        <taxon>Anabantaria</taxon>
        <taxon>Anabantiformes</taxon>
        <taxon>Anabantoidei</taxon>
        <taxon>Anabantidae</taxon>
        <taxon>Anabas</taxon>
    </lineage>
</organism>
<dbReference type="InterPro" id="IPR036179">
    <property type="entry name" value="Ig-like_dom_sf"/>
</dbReference>
<protein>
    <recommendedName>
        <fullName evidence="6">Ig-like domain-containing protein</fullName>
    </recommendedName>
</protein>
<evidence type="ECO:0000313" key="7">
    <source>
        <dbReference type="Ensembl" id="ENSATEP00000075816.1"/>
    </source>
</evidence>
<dbReference type="GO" id="GO:0007166">
    <property type="term" value="P:cell surface receptor signaling pathway"/>
    <property type="evidence" value="ECO:0007669"/>
    <property type="project" value="TreeGrafter"/>
</dbReference>
<dbReference type="Proteomes" id="UP000265040">
    <property type="component" value="Chromosome 18"/>
</dbReference>
<feature type="signal peptide" evidence="5">
    <location>
        <begin position="1"/>
        <end position="33"/>
    </location>
</feature>
<dbReference type="InterPro" id="IPR050488">
    <property type="entry name" value="Ig_Fc_receptor"/>
</dbReference>
<reference evidence="7" key="2">
    <citation type="submission" date="2025-08" db="UniProtKB">
        <authorList>
            <consortium name="Ensembl"/>
        </authorList>
    </citation>
    <scope>IDENTIFICATION</scope>
</reference>
<dbReference type="RefSeq" id="XP_026208969.1">
    <property type="nucleotide sequence ID" value="XM_026353184.1"/>
</dbReference>
<feature type="domain" description="Ig-like" evidence="6">
    <location>
        <begin position="123"/>
        <end position="209"/>
    </location>
</feature>
<keyword evidence="4" id="KW-0812">Transmembrane</keyword>
<evidence type="ECO:0000256" key="1">
    <source>
        <dbReference type="ARBA" id="ARBA00022729"/>
    </source>
</evidence>
<evidence type="ECO:0000256" key="2">
    <source>
        <dbReference type="ARBA" id="ARBA00023157"/>
    </source>
</evidence>
<evidence type="ECO:0000256" key="5">
    <source>
        <dbReference type="SAM" id="SignalP"/>
    </source>
</evidence>
<reference evidence="7" key="3">
    <citation type="submission" date="2025-09" db="UniProtKB">
        <authorList>
            <consortium name="Ensembl"/>
        </authorList>
    </citation>
    <scope>IDENTIFICATION</scope>
</reference>
<dbReference type="InterPro" id="IPR007110">
    <property type="entry name" value="Ig-like_dom"/>
</dbReference>
<feature type="region of interest" description="Disordered" evidence="3">
    <location>
        <begin position="345"/>
        <end position="368"/>
    </location>
</feature>
<evidence type="ECO:0000256" key="4">
    <source>
        <dbReference type="SAM" id="Phobius"/>
    </source>
</evidence>
<sequence>MMSVSLCVTGSFSFVSMLVLNSICYGHTQEVRAVVTLQPNWPKIYREETISLRCEIENAGHSLWEYKWETNSSIKPSNGYEHRITAYVFHSGHYRCQGTNISGHQSSTNWSDPLNLKVHGYIPKPVLTVCPSWLSPGDSVSLNCRIEHPSAGWRFYWYKTVADLSQSTYKNVLLPGSINGTAEYSYIIPGQTARYVCRAQRGRYYSHFSEPKFVWSGAFDTAASLTVTPDRVQYFPSESISLNCEGNSTEWRVMRLTDTGPSRCHGWGTMAGSTCTIHSLQYSDAVYWCVTGSGDFSNAVNITVHTSRPESSSFTVTLFAGIIIGIFVVVLLLLVHRLTTSNSACSRRTTQTRSTDKDQQTNPRVSQDHVYSVLHPGDACIYDSIRGFDYTGNTGHDGQAKQCRGVTFDSAQLKAQGLNKRSELDDQTL</sequence>
<dbReference type="SUPFAM" id="SSF48726">
    <property type="entry name" value="Immunoglobulin"/>
    <property type="match status" value="2"/>
</dbReference>
<reference evidence="7 8" key="1">
    <citation type="submission" date="2021-04" db="EMBL/GenBank/DDBJ databases">
        <authorList>
            <consortium name="Wellcome Sanger Institute Data Sharing"/>
        </authorList>
    </citation>
    <scope>NUCLEOTIDE SEQUENCE [LARGE SCALE GENOMIC DNA]</scope>
</reference>
<accession>A0AAQ6IM26</accession>
<dbReference type="GO" id="GO:0009897">
    <property type="term" value="C:external side of plasma membrane"/>
    <property type="evidence" value="ECO:0007669"/>
    <property type="project" value="TreeGrafter"/>
</dbReference>
<dbReference type="InterPro" id="IPR013783">
    <property type="entry name" value="Ig-like_fold"/>
</dbReference>
<dbReference type="Ensembl" id="ENSATET00000078720.1">
    <property type="protein sequence ID" value="ENSATEP00000075816.1"/>
    <property type="gene ID" value="ENSATEG00000032744.1"/>
</dbReference>
<proteinExistence type="predicted"/>
<dbReference type="GO" id="GO:0006955">
    <property type="term" value="P:immune response"/>
    <property type="evidence" value="ECO:0007669"/>
    <property type="project" value="TreeGrafter"/>
</dbReference>
<dbReference type="GeneTree" id="ENSGT01140000284702"/>
<keyword evidence="2" id="KW-1015">Disulfide bond</keyword>
<dbReference type="PROSITE" id="PS50835">
    <property type="entry name" value="IG_LIKE"/>
    <property type="match status" value="1"/>
</dbReference>
<keyword evidence="8" id="KW-1185">Reference proteome</keyword>
<evidence type="ECO:0000259" key="6">
    <source>
        <dbReference type="PROSITE" id="PS50835"/>
    </source>
</evidence>
<evidence type="ECO:0000256" key="3">
    <source>
        <dbReference type="SAM" id="MobiDB-lite"/>
    </source>
</evidence>
<dbReference type="PANTHER" id="PTHR11481">
    <property type="entry name" value="IMMUNOGLOBULIN FC RECEPTOR"/>
    <property type="match status" value="1"/>
</dbReference>
<evidence type="ECO:0000313" key="8">
    <source>
        <dbReference type="Proteomes" id="UP000265040"/>
    </source>
</evidence>
<name>A0AAQ6IM26_ANATE</name>
<feature type="transmembrane region" description="Helical" evidence="4">
    <location>
        <begin position="314"/>
        <end position="335"/>
    </location>
</feature>
<dbReference type="GeneID" id="113157607"/>
<feature type="chain" id="PRO_5043378028" description="Ig-like domain-containing protein" evidence="5">
    <location>
        <begin position="34"/>
        <end position="429"/>
    </location>
</feature>
<keyword evidence="4" id="KW-1133">Transmembrane helix</keyword>
<dbReference type="PANTHER" id="PTHR11481:SF64">
    <property type="entry name" value="FC RECEPTOR-LIKE PROTEIN 4"/>
    <property type="match status" value="1"/>
</dbReference>
<dbReference type="AlphaFoldDB" id="A0AAQ6IM26"/>
<dbReference type="GO" id="GO:0004888">
    <property type="term" value="F:transmembrane signaling receptor activity"/>
    <property type="evidence" value="ECO:0007669"/>
    <property type="project" value="TreeGrafter"/>
</dbReference>
<keyword evidence="4" id="KW-0472">Membrane</keyword>